<name>A0A914RD37_PAREQ</name>
<protein>
    <submittedName>
        <fullName evidence="2">Uncharacterized protein</fullName>
    </submittedName>
</protein>
<proteinExistence type="predicted"/>
<reference evidence="2" key="1">
    <citation type="submission" date="2022-11" db="UniProtKB">
        <authorList>
            <consortium name="WormBaseParasite"/>
        </authorList>
    </citation>
    <scope>IDENTIFICATION</scope>
</reference>
<organism evidence="1 2">
    <name type="scientific">Parascaris equorum</name>
    <name type="common">Equine roundworm</name>
    <dbReference type="NCBI Taxonomy" id="6256"/>
    <lineage>
        <taxon>Eukaryota</taxon>
        <taxon>Metazoa</taxon>
        <taxon>Ecdysozoa</taxon>
        <taxon>Nematoda</taxon>
        <taxon>Chromadorea</taxon>
        <taxon>Rhabditida</taxon>
        <taxon>Spirurina</taxon>
        <taxon>Ascaridomorpha</taxon>
        <taxon>Ascaridoidea</taxon>
        <taxon>Ascarididae</taxon>
        <taxon>Parascaris</taxon>
    </lineage>
</organism>
<dbReference type="WBParaSite" id="PEQ_0000421001-mRNA-1">
    <property type="protein sequence ID" value="PEQ_0000421001-mRNA-1"/>
    <property type="gene ID" value="PEQ_0000421001"/>
</dbReference>
<evidence type="ECO:0000313" key="1">
    <source>
        <dbReference type="Proteomes" id="UP000887564"/>
    </source>
</evidence>
<dbReference type="Proteomes" id="UP000887564">
    <property type="component" value="Unplaced"/>
</dbReference>
<dbReference type="AlphaFoldDB" id="A0A914RD37"/>
<evidence type="ECO:0000313" key="2">
    <source>
        <dbReference type="WBParaSite" id="PEQ_0000421001-mRNA-1"/>
    </source>
</evidence>
<keyword evidence="1" id="KW-1185">Reference proteome</keyword>
<sequence length="56" mass="6146">NNCDNNYRTTAVFSFSAPSTQSILGTSYAEYWSLVCCVTRTKVALFESSLSLVAPM</sequence>
<accession>A0A914RD37</accession>